<dbReference type="Pfam" id="PF14903">
    <property type="entry name" value="WG_beta_rep"/>
    <property type="match status" value="1"/>
</dbReference>
<sequence length="305" mass="34990">MKFVKLLILLFALNHAHSAELHYFVDKNSGLVGVKNRAGKIIIPAKHRFAELWGRYQRPIANHQYEIEFLGRPDNLPEPSSPAVSIAGSVYNRDGKFLYHAQWFDNGLDLWSEGKRRFVENGKIGFVNRDGEKIIAAQYDNAGQFQLGYANVIIGKVNKQCIAPDDCEKFLYVANEGADEFVINERGERISGSLKPEADSDIQIGHLYYPMPLKVENALENKIMANITRFKTQLDDGEENLFYAISARPSAHFPYYEISQYRIYQPHHAFPNTHWEVKLVADRLGNLYHFDNGFEDEKRVLKPVK</sequence>
<organism evidence="2 3">
    <name type="scientific">Alysiella crassa</name>
    <dbReference type="NCBI Taxonomy" id="153491"/>
    <lineage>
        <taxon>Bacteria</taxon>
        <taxon>Pseudomonadati</taxon>
        <taxon>Pseudomonadota</taxon>
        <taxon>Betaproteobacteria</taxon>
        <taxon>Neisseriales</taxon>
        <taxon>Neisseriaceae</taxon>
        <taxon>Alysiella</taxon>
    </lineage>
</organism>
<protein>
    <recommendedName>
        <fullName evidence="4">KWG Leptospira</fullName>
    </recommendedName>
</protein>
<accession>A0A376BMH0</accession>
<dbReference type="Proteomes" id="UP000254209">
    <property type="component" value="Unassembled WGS sequence"/>
</dbReference>
<dbReference type="STRING" id="1120980.GCA_000745955_01166"/>
<proteinExistence type="predicted"/>
<name>A0A376BMH0_9NEIS</name>
<evidence type="ECO:0000256" key="1">
    <source>
        <dbReference type="SAM" id="SignalP"/>
    </source>
</evidence>
<evidence type="ECO:0000313" key="3">
    <source>
        <dbReference type="Proteomes" id="UP000254209"/>
    </source>
</evidence>
<evidence type="ECO:0008006" key="4">
    <source>
        <dbReference type="Google" id="ProtNLM"/>
    </source>
</evidence>
<keyword evidence="3" id="KW-1185">Reference proteome</keyword>
<evidence type="ECO:0000313" key="2">
    <source>
        <dbReference type="EMBL" id="SSY70848.1"/>
    </source>
</evidence>
<reference evidence="2 3" key="1">
    <citation type="submission" date="2018-06" db="EMBL/GenBank/DDBJ databases">
        <authorList>
            <consortium name="Pathogen Informatics"/>
            <person name="Doyle S."/>
        </authorList>
    </citation>
    <scope>NUCLEOTIDE SEQUENCE [LARGE SCALE GENOMIC DNA]</scope>
    <source>
        <strain evidence="2 3">NCTC10283</strain>
    </source>
</reference>
<dbReference type="AlphaFoldDB" id="A0A376BMH0"/>
<gene>
    <name evidence="2" type="ORF">NCTC10283_00962</name>
</gene>
<dbReference type="OrthoDB" id="343240at2"/>
<keyword evidence="1" id="KW-0732">Signal</keyword>
<dbReference type="RefSeq" id="WP_034292615.1">
    <property type="nucleotide sequence ID" value="NZ_CP091519.2"/>
</dbReference>
<feature type="signal peptide" evidence="1">
    <location>
        <begin position="1"/>
        <end position="18"/>
    </location>
</feature>
<dbReference type="InterPro" id="IPR032774">
    <property type="entry name" value="WG_beta_rep"/>
</dbReference>
<feature type="chain" id="PRO_5017045448" description="KWG Leptospira" evidence="1">
    <location>
        <begin position="19"/>
        <end position="305"/>
    </location>
</feature>
<dbReference type="EMBL" id="UFSO01000002">
    <property type="protein sequence ID" value="SSY70848.1"/>
    <property type="molecule type" value="Genomic_DNA"/>
</dbReference>